<feature type="chain" id="PRO_5032775282" evidence="4">
    <location>
        <begin position="22"/>
        <end position="311"/>
    </location>
</feature>
<dbReference type="AlphaFoldDB" id="A0A8B2P504"/>
<evidence type="ECO:0000256" key="2">
    <source>
        <dbReference type="ARBA" id="ARBA00007639"/>
    </source>
</evidence>
<dbReference type="InterPro" id="IPR028082">
    <property type="entry name" value="Peripla_BP_I"/>
</dbReference>
<dbReference type="Pfam" id="PF13407">
    <property type="entry name" value="Peripla_BP_4"/>
    <property type="match status" value="1"/>
</dbReference>
<evidence type="ECO:0000256" key="1">
    <source>
        <dbReference type="ARBA" id="ARBA00004196"/>
    </source>
</evidence>
<organism evidence="6 7">
    <name type="scientific">Acuticoccus sediminis</name>
    <dbReference type="NCBI Taxonomy" id="2184697"/>
    <lineage>
        <taxon>Bacteria</taxon>
        <taxon>Pseudomonadati</taxon>
        <taxon>Pseudomonadota</taxon>
        <taxon>Alphaproteobacteria</taxon>
        <taxon>Hyphomicrobiales</taxon>
        <taxon>Amorphaceae</taxon>
        <taxon>Acuticoccus</taxon>
    </lineage>
</organism>
<keyword evidence="7" id="KW-1185">Reference proteome</keyword>
<dbReference type="OrthoDB" id="44362at2"/>
<dbReference type="InterPro" id="IPR025997">
    <property type="entry name" value="SBP_2_dom"/>
</dbReference>
<keyword evidence="3 4" id="KW-0732">Signal</keyword>
<feature type="signal peptide" evidence="4">
    <location>
        <begin position="1"/>
        <end position="21"/>
    </location>
</feature>
<accession>A0A8B2P504</accession>
<comment type="similarity">
    <text evidence="2">Belongs to the bacterial solute-binding protein 2 family.</text>
</comment>
<dbReference type="Proteomes" id="UP000249590">
    <property type="component" value="Unassembled WGS sequence"/>
</dbReference>
<feature type="domain" description="Periplasmic binding protein" evidence="5">
    <location>
        <begin position="31"/>
        <end position="282"/>
    </location>
</feature>
<comment type="caution">
    <text evidence="6">The sequence shown here is derived from an EMBL/GenBank/DDBJ whole genome shotgun (WGS) entry which is preliminary data.</text>
</comment>
<name>A0A8B2P504_9HYPH</name>
<dbReference type="RefSeq" id="WP_111343465.1">
    <property type="nucleotide sequence ID" value="NZ_JAIWKD010000001.1"/>
</dbReference>
<sequence length="311" mass="32930">MRLRFLIAAATMALAATPAAAVDLGIVAFQMSSDTHARVANAAKAAAEELGWNVTLLNSAGAMPEHAAQIENLIQADVDAIIIAMGKPVETDAQLAEAKEAGIPVITVASGGSQQTLFDVQANEYQVGALMALYLMGQLGYEGNILEERFEGNVATRIRGRILDAVLAENQAVTVAGTHSMARTASWREDVRSGMEALLLQNQGNIDGIWASFDGQAFIIDDILAQQGLSKGDVVLVSADGGTEAYERIADQSSLLMATVTVPFEEMGAIAVDSVKRILDGEDPSDITSGPYYLIDPVLVDQSNVSEYITE</sequence>
<dbReference type="GO" id="GO:0030313">
    <property type="term" value="C:cell envelope"/>
    <property type="evidence" value="ECO:0007669"/>
    <property type="project" value="UniProtKB-SubCell"/>
</dbReference>
<reference evidence="6 7" key="1">
    <citation type="submission" date="2018-05" db="EMBL/GenBank/DDBJ databases">
        <title>Acuticoccus sediminis sp. nov., isolated from deep-sea sediment of Indian Ocean.</title>
        <authorList>
            <person name="Liu X."/>
            <person name="Lai Q."/>
            <person name="Du Y."/>
            <person name="Sun F."/>
            <person name="Zhang X."/>
            <person name="Wang S."/>
            <person name="Shao Z."/>
        </authorList>
    </citation>
    <scope>NUCLEOTIDE SEQUENCE [LARGE SCALE GENOMIC DNA]</scope>
    <source>
        <strain evidence="6 7">PTG4-2</strain>
    </source>
</reference>
<evidence type="ECO:0000313" key="7">
    <source>
        <dbReference type="Proteomes" id="UP000249590"/>
    </source>
</evidence>
<dbReference type="PANTHER" id="PTHR46847:SF1">
    <property type="entry name" value="D-ALLOSE-BINDING PERIPLASMIC PROTEIN-RELATED"/>
    <property type="match status" value="1"/>
</dbReference>
<comment type="subcellular location">
    <subcellularLocation>
        <location evidence="1">Cell envelope</location>
    </subcellularLocation>
</comment>
<dbReference type="PANTHER" id="PTHR46847">
    <property type="entry name" value="D-ALLOSE-BINDING PERIPLASMIC PROTEIN-RELATED"/>
    <property type="match status" value="1"/>
</dbReference>
<dbReference type="GO" id="GO:0030246">
    <property type="term" value="F:carbohydrate binding"/>
    <property type="evidence" value="ECO:0007669"/>
    <property type="project" value="UniProtKB-ARBA"/>
</dbReference>
<evidence type="ECO:0000256" key="4">
    <source>
        <dbReference type="SAM" id="SignalP"/>
    </source>
</evidence>
<evidence type="ECO:0000259" key="5">
    <source>
        <dbReference type="Pfam" id="PF13407"/>
    </source>
</evidence>
<dbReference type="EMBL" id="QHHQ01000001">
    <property type="protein sequence ID" value="RAI04192.1"/>
    <property type="molecule type" value="Genomic_DNA"/>
</dbReference>
<evidence type="ECO:0000256" key="3">
    <source>
        <dbReference type="ARBA" id="ARBA00022729"/>
    </source>
</evidence>
<protein>
    <submittedName>
        <fullName evidence="6">LacI family transcriptional regulator</fullName>
    </submittedName>
</protein>
<proteinExistence type="inferred from homology"/>
<evidence type="ECO:0000313" key="6">
    <source>
        <dbReference type="EMBL" id="RAI04192.1"/>
    </source>
</evidence>
<dbReference type="Gene3D" id="3.40.50.2300">
    <property type="match status" value="2"/>
</dbReference>
<dbReference type="SUPFAM" id="SSF53822">
    <property type="entry name" value="Periplasmic binding protein-like I"/>
    <property type="match status" value="1"/>
</dbReference>
<gene>
    <name evidence="6" type="ORF">DLJ53_07025</name>
</gene>